<proteinExistence type="predicted"/>
<feature type="transmembrane region" description="Helical" evidence="1">
    <location>
        <begin position="12"/>
        <end position="32"/>
    </location>
</feature>
<evidence type="ECO:0000256" key="1">
    <source>
        <dbReference type="SAM" id="Phobius"/>
    </source>
</evidence>
<evidence type="ECO:0000313" key="2">
    <source>
        <dbReference type="EMBL" id="EEW36887.1"/>
    </source>
</evidence>
<gene>
    <name evidence="2" type="ORF">HMPREF0444_1105</name>
</gene>
<keyword evidence="3" id="KW-1185">Reference proteome</keyword>
<dbReference type="HOGENOM" id="CLU_2436663_0_0_9"/>
<keyword evidence="1" id="KW-1133">Transmembrane helix</keyword>
<dbReference type="EMBL" id="ACKZ01000020">
    <property type="protein sequence ID" value="EEW36887.1"/>
    <property type="molecule type" value="Genomic_DNA"/>
</dbReference>
<evidence type="ECO:0000313" key="3">
    <source>
        <dbReference type="Proteomes" id="UP000005926"/>
    </source>
</evidence>
<keyword evidence="1" id="KW-0812">Transmembrane</keyword>
<comment type="caution">
    <text evidence="2">The sequence shown here is derived from an EMBL/GenBank/DDBJ whole genome shotgun (WGS) entry which is preliminary data.</text>
</comment>
<name>C8NGR0_9LACT</name>
<dbReference type="Proteomes" id="UP000005926">
    <property type="component" value="Unassembled WGS sequence"/>
</dbReference>
<dbReference type="STRING" id="638301.HMPREF0444_1105"/>
<organism evidence="2 3">
    <name type="scientific">Granulicatella adiacens ATCC 49175</name>
    <dbReference type="NCBI Taxonomy" id="638301"/>
    <lineage>
        <taxon>Bacteria</taxon>
        <taxon>Bacillati</taxon>
        <taxon>Bacillota</taxon>
        <taxon>Bacilli</taxon>
        <taxon>Lactobacillales</taxon>
        <taxon>Carnobacteriaceae</taxon>
        <taxon>Granulicatella</taxon>
    </lineage>
</organism>
<keyword evidence="1" id="KW-0472">Membrane</keyword>
<sequence length="90" mass="10529">MIVMTRKSFFRKLYFEIILAVLFIFLATTHYPGNGFDFITLFCCLFATTSIVTSINMLRTYNELKKLANLIEKLPDDEDSLDDKEPKEKH</sequence>
<feature type="transmembrane region" description="Helical" evidence="1">
    <location>
        <begin position="38"/>
        <end position="58"/>
    </location>
</feature>
<reference evidence="2 3" key="1">
    <citation type="submission" date="2009-08" db="EMBL/GenBank/DDBJ databases">
        <authorList>
            <person name="Muzny D."/>
            <person name="Qin X."/>
            <person name="Deng J."/>
            <person name="Jiang H."/>
            <person name="Liu Y."/>
            <person name="Qu J."/>
            <person name="Song X.-Z."/>
            <person name="Zhang L."/>
            <person name="Thornton R."/>
            <person name="Coyle M."/>
            <person name="Francisco L."/>
            <person name="Jackson L."/>
            <person name="Javaid M."/>
            <person name="Korchina V."/>
            <person name="Kovar C."/>
            <person name="Mata R."/>
            <person name="Mathew T."/>
            <person name="Ngo R."/>
            <person name="Nguyen L."/>
            <person name="Nguyen N."/>
            <person name="Okwuonu G."/>
            <person name="Ongeri F."/>
            <person name="Pham C."/>
            <person name="Simmons D."/>
            <person name="Wilczek-Boney K."/>
            <person name="Hale W."/>
            <person name="Jakkamsetti A."/>
            <person name="Pham P."/>
            <person name="Ruth R."/>
            <person name="San Lucas F."/>
            <person name="Warren J."/>
            <person name="Zhang J."/>
            <person name="Zhao Z."/>
            <person name="Zhou C."/>
            <person name="Zhu D."/>
            <person name="Lee S."/>
            <person name="Bess C."/>
            <person name="Blankenburg K."/>
            <person name="Forbes L."/>
            <person name="Fu Q."/>
            <person name="Gubbala S."/>
            <person name="Hirani K."/>
            <person name="Jayaseelan J.C."/>
            <person name="Lara F."/>
            <person name="Munidasa M."/>
            <person name="Palculict T."/>
            <person name="Patil S."/>
            <person name="Pu L.-L."/>
            <person name="Saada N."/>
            <person name="Tang L."/>
            <person name="Weissenberger G."/>
            <person name="Zhu Y."/>
            <person name="Hemphill L."/>
            <person name="Shang Y."/>
            <person name="Youmans B."/>
            <person name="Ayvaz T."/>
            <person name="Ross M."/>
            <person name="Santibanez J."/>
            <person name="Aqrawi P."/>
            <person name="Gross S."/>
            <person name="Joshi V."/>
            <person name="Fowler G."/>
            <person name="Nazareth L."/>
            <person name="Reid J."/>
            <person name="Worley K."/>
            <person name="Petrosino J."/>
            <person name="Highlander S."/>
            <person name="Gibbs R."/>
        </authorList>
    </citation>
    <scope>NUCLEOTIDE SEQUENCE [LARGE SCALE GENOMIC DNA]</scope>
    <source>
        <strain evidence="2 3">ATCC 49175</strain>
    </source>
</reference>
<protein>
    <submittedName>
        <fullName evidence="2">Uncharacterized protein</fullName>
    </submittedName>
</protein>
<accession>C8NGR0</accession>
<dbReference type="AlphaFoldDB" id="C8NGR0"/>